<dbReference type="PROSITE" id="PS51029">
    <property type="entry name" value="MADF"/>
    <property type="match status" value="1"/>
</dbReference>
<protein>
    <recommendedName>
        <fullName evidence="2">MADF domain-containing protein</fullName>
    </recommendedName>
</protein>
<dbReference type="InterPro" id="IPR039353">
    <property type="entry name" value="TF_Adf1"/>
</dbReference>
<accession>A0AAQ4E9G5</accession>
<proteinExistence type="predicted"/>
<feature type="region of interest" description="Disordered" evidence="1">
    <location>
        <begin position="157"/>
        <end position="179"/>
    </location>
</feature>
<feature type="compositionally biased region" description="Polar residues" evidence="1">
    <location>
        <begin position="114"/>
        <end position="125"/>
    </location>
</feature>
<comment type="caution">
    <text evidence="3">The sequence shown here is derived from an EMBL/GenBank/DDBJ whole genome shotgun (WGS) entry which is preliminary data.</text>
</comment>
<reference evidence="3 4" key="1">
    <citation type="journal article" date="2023" name="Arcadia Sci">
        <title>De novo assembly of a long-read Amblyomma americanum tick genome.</title>
        <authorList>
            <person name="Chou S."/>
            <person name="Poskanzer K.E."/>
            <person name="Rollins M."/>
            <person name="Thuy-Boun P.S."/>
        </authorList>
    </citation>
    <scope>NUCLEOTIDE SEQUENCE [LARGE SCALE GENOMIC DNA]</scope>
    <source>
        <strain evidence="3">F_SG_1</strain>
        <tissue evidence="3">Salivary glands</tissue>
    </source>
</reference>
<keyword evidence="4" id="KW-1185">Reference proteome</keyword>
<evidence type="ECO:0000259" key="2">
    <source>
        <dbReference type="PROSITE" id="PS51029"/>
    </source>
</evidence>
<dbReference type="PANTHER" id="PTHR12243:SF68">
    <property type="entry name" value="MADF DOMAIN-CONTAINING PROTEIN"/>
    <property type="match status" value="1"/>
</dbReference>
<evidence type="ECO:0000256" key="1">
    <source>
        <dbReference type="SAM" id="MobiDB-lite"/>
    </source>
</evidence>
<feature type="compositionally biased region" description="Basic and acidic residues" evidence="1">
    <location>
        <begin position="158"/>
        <end position="167"/>
    </location>
</feature>
<dbReference type="Proteomes" id="UP001321473">
    <property type="component" value="Unassembled WGS sequence"/>
</dbReference>
<organism evidence="3 4">
    <name type="scientific">Amblyomma americanum</name>
    <name type="common">Lone star tick</name>
    <dbReference type="NCBI Taxonomy" id="6943"/>
    <lineage>
        <taxon>Eukaryota</taxon>
        <taxon>Metazoa</taxon>
        <taxon>Ecdysozoa</taxon>
        <taxon>Arthropoda</taxon>
        <taxon>Chelicerata</taxon>
        <taxon>Arachnida</taxon>
        <taxon>Acari</taxon>
        <taxon>Parasitiformes</taxon>
        <taxon>Ixodida</taxon>
        <taxon>Ixodoidea</taxon>
        <taxon>Ixodidae</taxon>
        <taxon>Amblyomminae</taxon>
        <taxon>Amblyomma</taxon>
    </lineage>
</organism>
<sequence length="179" mass="20481">MCSWDRHHPDYADDSKRRRALNVIAGSLDNELDVPDLVKKIQLLREQYAKELKKESQRRSTRHFIYRWVHLERMAFLRSAVTADEREQARGDVPLLDPERGVPSVCPEAPDNKAANTVRTPESNLSSYAGEQTSMSVMFLYTVKREPEEALSVAHIKCSPEGRHPEVPDNEVENTARTP</sequence>
<evidence type="ECO:0000313" key="4">
    <source>
        <dbReference type="Proteomes" id="UP001321473"/>
    </source>
</evidence>
<name>A0AAQ4E9G5_AMBAM</name>
<evidence type="ECO:0000313" key="3">
    <source>
        <dbReference type="EMBL" id="KAK8771290.1"/>
    </source>
</evidence>
<dbReference type="EMBL" id="JARKHS020019938">
    <property type="protein sequence ID" value="KAK8771290.1"/>
    <property type="molecule type" value="Genomic_DNA"/>
</dbReference>
<dbReference type="InterPro" id="IPR006578">
    <property type="entry name" value="MADF-dom"/>
</dbReference>
<dbReference type="PANTHER" id="PTHR12243">
    <property type="entry name" value="MADF DOMAIN TRANSCRIPTION FACTOR"/>
    <property type="match status" value="1"/>
</dbReference>
<feature type="region of interest" description="Disordered" evidence="1">
    <location>
        <begin position="94"/>
        <end position="125"/>
    </location>
</feature>
<gene>
    <name evidence="3" type="ORF">V5799_025469</name>
</gene>
<dbReference type="Pfam" id="PF10545">
    <property type="entry name" value="MADF_DNA_bdg"/>
    <property type="match status" value="1"/>
</dbReference>
<dbReference type="AlphaFoldDB" id="A0AAQ4E9G5"/>
<feature type="domain" description="MADF" evidence="2">
    <location>
        <begin position="1"/>
        <end position="82"/>
    </location>
</feature>
<dbReference type="SMART" id="SM00595">
    <property type="entry name" value="MADF"/>
    <property type="match status" value="1"/>
</dbReference>